<dbReference type="AlphaFoldDB" id="A0AAW0M1U9"/>
<name>A0AAW0M1U9_QUESU</name>
<protein>
    <submittedName>
        <fullName evidence="1">Uncharacterized protein</fullName>
    </submittedName>
</protein>
<organism evidence="1">
    <name type="scientific">Quercus suber</name>
    <name type="common">Cork oak</name>
    <dbReference type="NCBI Taxonomy" id="58331"/>
    <lineage>
        <taxon>Eukaryota</taxon>
        <taxon>Viridiplantae</taxon>
        <taxon>Streptophyta</taxon>
        <taxon>Embryophyta</taxon>
        <taxon>Tracheophyta</taxon>
        <taxon>Spermatophyta</taxon>
        <taxon>Magnoliopsida</taxon>
        <taxon>eudicotyledons</taxon>
        <taxon>Gunneridae</taxon>
        <taxon>Pentapetalae</taxon>
        <taxon>rosids</taxon>
        <taxon>fabids</taxon>
        <taxon>Fagales</taxon>
        <taxon>Fagaceae</taxon>
        <taxon>Quercus</taxon>
    </lineage>
</organism>
<accession>A0AAW0M1U9</accession>
<reference evidence="1" key="1">
    <citation type="submission" date="2017-12" db="EMBL/GenBank/DDBJ databases">
        <authorList>
            <person name="Barbosa P."/>
            <person name="Usie A."/>
            <person name="Ramos A.M."/>
        </authorList>
    </citation>
    <scope>NUCLEOTIDE SEQUENCE</scope>
    <source>
        <strain evidence="1">HL8</strain>
        <tissue evidence="1">Leaves</tissue>
    </source>
</reference>
<evidence type="ECO:0000313" key="1">
    <source>
        <dbReference type="EMBL" id="KAK7856828.1"/>
    </source>
</evidence>
<reference evidence="1" key="2">
    <citation type="journal article" date="2018" name="Sci. Data">
        <title>The draft genome sequence of cork oak.</title>
        <authorList>
            <person name="Ramos A.M."/>
            <person name="Usie A."/>
            <person name="Barbosa P."/>
            <person name="Barros P.M."/>
            <person name="Capote T."/>
            <person name="Chaves I."/>
            <person name="Simoes F."/>
            <person name="Abreu I."/>
            <person name="Carrasquinho I."/>
            <person name="Faro C."/>
            <person name="Guimaraes J.B."/>
            <person name="Mendonca D."/>
            <person name="Nobrega F."/>
            <person name="Rodrigues L."/>
            <person name="Saibo N.J.M."/>
            <person name="Varela M.C."/>
            <person name="Egas C."/>
            <person name="Matos J."/>
            <person name="Miguel C.M."/>
            <person name="Oliveira M.M."/>
            <person name="Ricardo C.P."/>
            <person name="Goncalves S."/>
        </authorList>
    </citation>
    <scope>NUCLEOTIDE SEQUENCE [LARGE SCALE GENOMIC DNA]</scope>
    <source>
        <strain evidence="1">HL8</strain>
    </source>
</reference>
<dbReference type="EMBL" id="PKMF04000033">
    <property type="protein sequence ID" value="KAK7856828.1"/>
    <property type="molecule type" value="Genomic_DNA"/>
</dbReference>
<proteinExistence type="predicted"/>
<comment type="caution">
    <text evidence="1">The sequence shown here is derived from an EMBL/GenBank/DDBJ whole genome shotgun (WGS) entry which is preliminary data.</text>
</comment>
<sequence length="109" mass="12478">MIRRDDGESKSRGLAEYLGELQLKDDANDRYIAALRRETLEGEHIRNDGESKSRGLAEYLGELQLKDDANDRYIAALRRETLGRNPYKGNIFVVLNDPSTPLELDIRDQ</sequence>
<gene>
    <name evidence="1" type="ORF">CFP56_021606</name>
</gene>
<dbReference type="PANTHER" id="PTHR36338">
    <property type="entry name" value="OS02G0495900 PROTEIN"/>
    <property type="match status" value="1"/>
</dbReference>
<reference evidence="1" key="3">
    <citation type="submission" date="2023-07" db="EMBL/GenBank/DDBJ databases">
        <title>An improved reference 1 genome and first organelle genomes of Quercus suber.</title>
        <authorList>
            <consortium name="Genosuber Consortium"/>
            <person name="Usie A."/>
            <person name="Serra O."/>
            <person name="Barros P."/>
        </authorList>
    </citation>
    <scope>NUCLEOTIDE SEQUENCE</scope>
    <source>
        <strain evidence="1">HL8</strain>
        <tissue evidence="1">Leaves</tissue>
    </source>
</reference>
<dbReference type="PANTHER" id="PTHR36338:SF1">
    <property type="entry name" value="OS02G0495900 PROTEIN"/>
    <property type="match status" value="1"/>
</dbReference>